<organism evidence="3">
    <name type="scientific">uncultured bacterium CSL132</name>
    <dbReference type="NCBI Taxonomy" id="1091568"/>
    <lineage>
        <taxon>Bacteria</taxon>
        <taxon>environmental samples</taxon>
    </lineage>
</organism>
<feature type="chain" id="PRO_5003470721" evidence="1">
    <location>
        <begin position="26"/>
        <end position="249"/>
    </location>
</feature>
<accession>G4WVL2</accession>
<protein>
    <submittedName>
        <fullName evidence="3">PEP-CTERM motif protein</fullName>
    </submittedName>
</protein>
<evidence type="ECO:0000259" key="2">
    <source>
        <dbReference type="Pfam" id="PF07589"/>
    </source>
</evidence>
<dbReference type="AlphaFoldDB" id="G4WVL2"/>
<keyword evidence="1" id="KW-0732">Signal</keyword>
<name>G4WVL2_9BACT</name>
<dbReference type="NCBIfam" id="TIGR02595">
    <property type="entry name" value="PEP_CTERM"/>
    <property type="match status" value="1"/>
</dbReference>
<evidence type="ECO:0000313" key="3">
    <source>
        <dbReference type="EMBL" id="AEQ20464.1"/>
    </source>
</evidence>
<dbReference type="EMBL" id="JF429410">
    <property type="protein sequence ID" value="AEQ20464.1"/>
    <property type="molecule type" value="Genomic_DNA"/>
</dbReference>
<dbReference type="Pfam" id="PF07589">
    <property type="entry name" value="PEP-CTERM"/>
    <property type="match status" value="1"/>
</dbReference>
<reference evidence="3" key="1">
    <citation type="journal article" date="2004" name="Appl. Environ. Microbiol.">
        <title>Long-chain N-acyltyrosine synthases from environmental DNA.</title>
        <authorList>
            <person name="Brady S.F."/>
            <person name="Chao C.J."/>
            <person name="Clardy J."/>
        </authorList>
    </citation>
    <scope>NUCLEOTIDE SEQUENCE</scope>
</reference>
<sequence>MKTNKLAQTAALALAGLFAAQLALADPIYGSINTLTYDGAYTGYISPVSISNNPAPVGGNPTVVSSGAVRMTNTTLGIGNIEAFCIDIFDWLQSTHTYTYESGATYFASNPSPPNPGAVAALGRLASNHLTAANASASASGAFQMAVWEIVNEDSPNAWNVTNGDFTAITADINATTLANQWLASNAGETNNDTVVNVYATTSDLPRSQSLVVFSPYSEPLQFTSVPEPSTLALVGLAIAGLGFSRRKH</sequence>
<proteinExistence type="predicted"/>
<feature type="domain" description="Ice-binding protein C-terminal" evidence="2">
    <location>
        <begin position="225"/>
        <end position="247"/>
    </location>
</feature>
<reference evidence="3" key="2">
    <citation type="journal article" date="2011" name="J. Bacteriol.">
        <title>Long-chain N-acyl amino acid synthases are linked to the putative PEP-CTERM/exosortase protein-sorting system in Gram-negative bacteria.</title>
        <authorList>
            <person name="Craig J.W."/>
            <person name="Cherry M.A."/>
            <person name="Brady S.F."/>
        </authorList>
    </citation>
    <scope>NUCLEOTIDE SEQUENCE</scope>
</reference>
<evidence type="ECO:0000256" key="1">
    <source>
        <dbReference type="SAM" id="SignalP"/>
    </source>
</evidence>
<feature type="signal peptide" evidence="1">
    <location>
        <begin position="1"/>
        <end position="25"/>
    </location>
</feature>
<dbReference type="InterPro" id="IPR013424">
    <property type="entry name" value="Ice-binding_C"/>
</dbReference>